<dbReference type="HOGENOM" id="CLU_687302_0_0_1"/>
<protein>
    <submittedName>
        <fullName evidence="2">Uncharacterized protein</fullName>
    </submittedName>
</protein>
<dbReference type="Proteomes" id="UP000054279">
    <property type="component" value="Unassembled WGS sequence"/>
</dbReference>
<evidence type="ECO:0000256" key="1">
    <source>
        <dbReference type="SAM" id="MobiDB-lite"/>
    </source>
</evidence>
<feature type="compositionally biased region" description="Basic and acidic residues" evidence="1">
    <location>
        <begin position="1"/>
        <end position="13"/>
    </location>
</feature>
<feature type="compositionally biased region" description="Polar residues" evidence="1">
    <location>
        <begin position="102"/>
        <end position="112"/>
    </location>
</feature>
<organism evidence="2 3">
    <name type="scientific">Sphaerobolus stellatus (strain SS14)</name>
    <dbReference type="NCBI Taxonomy" id="990650"/>
    <lineage>
        <taxon>Eukaryota</taxon>
        <taxon>Fungi</taxon>
        <taxon>Dikarya</taxon>
        <taxon>Basidiomycota</taxon>
        <taxon>Agaricomycotina</taxon>
        <taxon>Agaricomycetes</taxon>
        <taxon>Phallomycetidae</taxon>
        <taxon>Geastrales</taxon>
        <taxon>Sphaerobolaceae</taxon>
        <taxon>Sphaerobolus</taxon>
    </lineage>
</organism>
<feature type="region of interest" description="Disordered" evidence="1">
    <location>
        <begin position="1"/>
        <end position="25"/>
    </location>
</feature>
<feature type="compositionally biased region" description="Polar residues" evidence="1">
    <location>
        <begin position="74"/>
        <end position="84"/>
    </location>
</feature>
<proteinExistence type="predicted"/>
<reference evidence="2 3" key="1">
    <citation type="submission" date="2014-06" db="EMBL/GenBank/DDBJ databases">
        <title>Evolutionary Origins and Diversification of the Mycorrhizal Mutualists.</title>
        <authorList>
            <consortium name="DOE Joint Genome Institute"/>
            <consortium name="Mycorrhizal Genomics Consortium"/>
            <person name="Kohler A."/>
            <person name="Kuo A."/>
            <person name="Nagy L.G."/>
            <person name="Floudas D."/>
            <person name="Copeland A."/>
            <person name="Barry K.W."/>
            <person name="Cichocki N."/>
            <person name="Veneault-Fourrey C."/>
            <person name="LaButti K."/>
            <person name="Lindquist E.A."/>
            <person name="Lipzen A."/>
            <person name="Lundell T."/>
            <person name="Morin E."/>
            <person name="Murat C."/>
            <person name="Riley R."/>
            <person name="Ohm R."/>
            <person name="Sun H."/>
            <person name="Tunlid A."/>
            <person name="Henrissat B."/>
            <person name="Grigoriev I.V."/>
            <person name="Hibbett D.S."/>
            <person name="Martin F."/>
        </authorList>
    </citation>
    <scope>NUCLEOTIDE SEQUENCE [LARGE SCALE GENOMIC DNA]</scope>
    <source>
        <strain evidence="2 3">SS14</strain>
    </source>
</reference>
<feature type="region of interest" description="Disordered" evidence="1">
    <location>
        <begin position="100"/>
        <end position="119"/>
    </location>
</feature>
<evidence type="ECO:0000313" key="2">
    <source>
        <dbReference type="EMBL" id="KIJ39520.1"/>
    </source>
</evidence>
<gene>
    <name evidence="2" type="ORF">M422DRAFT_257571</name>
</gene>
<name>A0A0C9VNB4_SPHS4</name>
<evidence type="ECO:0000313" key="3">
    <source>
        <dbReference type="Proteomes" id="UP000054279"/>
    </source>
</evidence>
<feature type="region of interest" description="Disordered" evidence="1">
    <location>
        <begin position="74"/>
        <end position="95"/>
    </location>
</feature>
<accession>A0A0C9VNB4</accession>
<keyword evidence="3" id="KW-1185">Reference proteome</keyword>
<dbReference type="AlphaFoldDB" id="A0A0C9VNB4"/>
<dbReference type="OrthoDB" id="3027122at2759"/>
<sequence length="401" mass="44106">MPFEVFKKKDQDKGASTGPRPSLEMNTPAALVRQTLPVVTLGTTTTISSVCSINAASETPEAAEIESIQSAPDSDLISSAPTLESQAQSASAPANARYHIPQGSSRATTPSPSIFDPLPPTDNSTLLLNGVLPEDFSGSKHTTIMDQTYMQIIRSAVPNPVDNWLELYQEFVGTIIILQDPLSCNALAALLGVDVNDINGALAHLHSLLAPSRDNGPFRIHHKSFPDFITNPDRCMIGPEFLIDEKTHHLRIAKHCLRIMGIKDHSLKQNICNLSPSNLYKEYKDISQLQDHIQECISQELMYACTHWASHLNIGGLDDEAEKLLESFASKQILAWLEVLSIIGRIDTAHNSLDMVREMMVSSVFITCNLSGWDIDEPSITRETPKAKPKKYLMMGADLSH</sequence>
<dbReference type="EMBL" id="KN837151">
    <property type="protein sequence ID" value="KIJ39520.1"/>
    <property type="molecule type" value="Genomic_DNA"/>
</dbReference>